<comment type="subcellular location">
    <subcellularLocation>
        <location evidence="1">Membrane</location>
        <topology evidence="1">Multi-pass membrane protein</topology>
    </subcellularLocation>
</comment>
<name>A0ABX7BW96_9HYPH</name>
<feature type="transmembrane region" description="Helical" evidence="5">
    <location>
        <begin position="143"/>
        <end position="163"/>
    </location>
</feature>
<feature type="transmembrane region" description="Helical" evidence="5">
    <location>
        <begin position="204"/>
        <end position="225"/>
    </location>
</feature>
<feature type="transmembrane region" description="Helical" evidence="5">
    <location>
        <begin position="45"/>
        <end position="63"/>
    </location>
</feature>
<feature type="transmembrane region" description="Helical" evidence="5">
    <location>
        <begin position="6"/>
        <end position="24"/>
    </location>
</feature>
<keyword evidence="3 5" id="KW-1133">Transmembrane helix</keyword>
<evidence type="ECO:0000256" key="2">
    <source>
        <dbReference type="ARBA" id="ARBA00022692"/>
    </source>
</evidence>
<sequence length="228" mass="24736">MNQDTLSWMPFAASLTAFLLAHAIPARPPIRRRLVGILGERAYTALYSIMSLLLLGWVFRSATEAPYVELWPALDWQRLVPQFVVPLSMALGTVGLFTANPLSLSARRGGTDQDGTILAITRHPVLWALALWAAAHIVPNGDLARLTLFGGLLALCLVGMVAMDRRARRRLGPDRWAALSADRPLVPFSRPGALRWPSARESRLAATGLAVAVVAALLHETIIGLPAI</sequence>
<evidence type="ECO:0000256" key="1">
    <source>
        <dbReference type="ARBA" id="ARBA00004141"/>
    </source>
</evidence>
<keyword evidence="4 5" id="KW-0472">Membrane</keyword>
<reference evidence="7 8" key="1">
    <citation type="submission" date="2021-01" db="EMBL/GenBank/DDBJ databases">
        <title>Genome seq and assembly of Devosia sp. G19.</title>
        <authorList>
            <person name="Chhetri G."/>
        </authorList>
    </citation>
    <scope>NUCLEOTIDE SEQUENCE [LARGE SCALE GENOMIC DNA]</scope>
    <source>
        <strain evidence="7 8">G19</strain>
    </source>
</reference>
<accession>A0ABX7BW96</accession>
<organism evidence="7 8">
    <name type="scientific">Devosia oryziradicis</name>
    <dbReference type="NCBI Taxonomy" id="2801335"/>
    <lineage>
        <taxon>Bacteria</taxon>
        <taxon>Pseudomonadati</taxon>
        <taxon>Pseudomonadota</taxon>
        <taxon>Alphaproteobacteria</taxon>
        <taxon>Hyphomicrobiales</taxon>
        <taxon>Devosiaceae</taxon>
        <taxon>Devosia</taxon>
    </lineage>
</organism>
<dbReference type="RefSeq" id="WP_201657357.1">
    <property type="nucleotide sequence ID" value="NZ_CP068047.1"/>
</dbReference>
<feature type="domain" description="NnrU" evidence="6">
    <location>
        <begin position="11"/>
        <end position="226"/>
    </location>
</feature>
<proteinExistence type="predicted"/>
<keyword evidence="2 5" id="KW-0812">Transmembrane</keyword>
<dbReference type="EMBL" id="CP068047">
    <property type="protein sequence ID" value="QQR36213.1"/>
    <property type="molecule type" value="Genomic_DNA"/>
</dbReference>
<protein>
    <submittedName>
        <fullName evidence="7">NnrU family protein</fullName>
    </submittedName>
</protein>
<evidence type="ECO:0000259" key="6">
    <source>
        <dbReference type="Pfam" id="PF07298"/>
    </source>
</evidence>
<gene>
    <name evidence="7" type="ORF">JI749_00785</name>
</gene>
<evidence type="ECO:0000313" key="7">
    <source>
        <dbReference type="EMBL" id="QQR36213.1"/>
    </source>
</evidence>
<evidence type="ECO:0000313" key="8">
    <source>
        <dbReference type="Proteomes" id="UP000595460"/>
    </source>
</evidence>
<dbReference type="Proteomes" id="UP000595460">
    <property type="component" value="Chromosome"/>
</dbReference>
<dbReference type="InterPro" id="IPR009915">
    <property type="entry name" value="NnrU_dom"/>
</dbReference>
<feature type="transmembrane region" description="Helical" evidence="5">
    <location>
        <begin position="116"/>
        <end position="137"/>
    </location>
</feature>
<keyword evidence="8" id="KW-1185">Reference proteome</keyword>
<evidence type="ECO:0000256" key="4">
    <source>
        <dbReference type="ARBA" id="ARBA00023136"/>
    </source>
</evidence>
<feature type="transmembrane region" description="Helical" evidence="5">
    <location>
        <begin position="83"/>
        <end position="104"/>
    </location>
</feature>
<dbReference type="Pfam" id="PF07298">
    <property type="entry name" value="NnrU"/>
    <property type="match status" value="1"/>
</dbReference>
<evidence type="ECO:0000256" key="5">
    <source>
        <dbReference type="SAM" id="Phobius"/>
    </source>
</evidence>
<evidence type="ECO:0000256" key="3">
    <source>
        <dbReference type="ARBA" id="ARBA00022989"/>
    </source>
</evidence>